<dbReference type="AlphaFoldDB" id="A0A517PF33"/>
<sequence precursor="true">MNVAVTLALLAAVFAQPPAAEPTPLPDVLAKVLPGVRFDDVPLRRAVSRLAETNGAALAFVRGLDPTTPVTLDAENLTVAEALADAAGQGNAAAVALGGAVYVASPETCAAALAIAAARRTELEPTRGVRRAPRERALEERDVRWDDLTTPRALLEDVAAQASLTITNPDAVPHDLWPAGRLPAADIPTTLAAVLAPFDLTFVWSEDRTGVTIEPLPEGFAAEPAPPLTSFAAKTAVGEGGGVPLDRRTFTLKVQGASVQRVMEAVAGVRFEYDPRALAAGGGDLDARVSIDVTEADADTFFTALFAPAGIAFSWEGTTVTLHPTVP</sequence>
<dbReference type="EMBL" id="CP036265">
    <property type="protein sequence ID" value="QDT17987.1"/>
    <property type="molecule type" value="Genomic_DNA"/>
</dbReference>
<evidence type="ECO:0000313" key="2">
    <source>
        <dbReference type="EMBL" id="QDT17987.1"/>
    </source>
</evidence>
<reference evidence="2 3" key="1">
    <citation type="submission" date="2019-02" db="EMBL/GenBank/DDBJ databases">
        <title>Deep-cultivation of Planctomycetes and their phenomic and genomic characterization uncovers novel biology.</title>
        <authorList>
            <person name="Wiegand S."/>
            <person name="Jogler M."/>
            <person name="Boedeker C."/>
            <person name="Pinto D."/>
            <person name="Vollmers J."/>
            <person name="Rivas-Marin E."/>
            <person name="Kohn T."/>
            <person name="Peeters S.H."/>
            <person name="Heuer A."/>
            <person name="Rast P."/>
            <person name="Oberbeckmann S."/>
            <person name="Bunk B."/>
            <person name="Jeske O."/>
            <person name="Meyerdierks A."/>
            <person name="Storesund J.E."/>
            <person name="Kallscheuer N."/>
            <person name="Luecker S."/>
            <person name="Lage O.M."/>
            <person name="Pohl T."/>
            <person name="Merkel B.J."/>
            <person name="Hornburger P."/>
            <person name="Mueller R.-W."/>
            <person name="Bruemmer F."/>
            <person name="Labrenz M."/>
            <person name="Spormann A.M."/>
            <person name="Op den Camp H."/>
            <person name="Overmann J."/>
            <person name="Amann R."/>
            <person name="Jetten M.S.M."/>
            <person name="Mascher T."/>
            <person name="Medema M.H."/>
            <person name="Devos D.P."/>
            <person name="Kaster A.-K."/>
            <person name="Ovreas L."/>
            <person name="Rohde M."/>
            <person name="Galperin M.Y."/>
            <person name="Jogler C."/>
        </authorList>
    </citation>
    <scope>NUCLEOTIDE SEQUENCE [LARGE SCALE GENOMIC DNA]</scope>
    <source>
        <strain evidence="2 3">CA12</strain>
    </source>
</reference>
<dbReference type="Proteomes" id="UP000318741">
    <property type="component" value="Chromosome"/>
</dbReference>
<keyword evidence="3" id="KW-1185">Reference proteome</keyword>
<evidence type="ECO:0008006" key="4">
    <source>
        <dbReference type="Google" id="ProtNLM"/>
    </source>
</evidence>
<dbReference type="RefSeq" id="WP_145360971.1">
    <property type="nucleotide sequence ID" value="NZ_CP036265.1"/>
</dbReference>
<accession>A0A517PF33</accession>
<evidence type="ECO:0000313" key="3">
    <source>
        <dbReference type="Proteomes" id="UP000318741"/>
    </source>
</evidence>
<name>A0A517PF33_9PLAN</name>
<feature type="chain" id="PRO_5021851224" description="Secretin/TonB short N-terminal domain-containing protein" evidence="1">
    <location>
        <begin position="21"/>
        <end position="327"/>
    </location>
</feature>
<dbReference type="KEGG" id="acaf:CA12_41250"/>
<feature type="signal peptide" evidence="1">
    <location>
        <begin position="1"/>
        <end position="20"/>
    </location>
</feature>
<proteinExistence type="predicted"/>
<dbReference type="OrthoDB" id="286171at2"/>
<keyword evidence="1" id="KW-0732">Signal</keyword>
<gene>
    <name evidence="2" type="ORF">CA12_41250</name>
</gene>
<organism evidence="2 3">
    <name type="scientific">Alienimonas californiensis</name>
    <dbReference type="NCBI Taxonomy" id="2527989"/>
    <lineage>
        <taxon>Bacteria</taxon>
        <taxon>Pseudomonadati</taxon>
        <taxon>Planctomycetota</taxon>
        <taxon>Planctomycetia</taxon>
        <taxon>Planctomycetales</taxon>
        <taxon>Planctomycetaceae</taxon>
        <taxon>Alienimonas</taxon>
    </lineage>
</organism>
<evidence type="ECO:0000256" key="1">
    <source>
        <dbReference type="SAM" id="SignalP"/>
    </source>
</evidence>
<protein>
    <recommendedName>
        <fullName evidence="4">Secretin/TonB short N-terminal domain-containing protein</fullName>
    </recommendedName>
</protein>